<protein>
    <recommendedName>
        <fullName evidence="2">UPF0125 protein DFQ59_102331</fullName>
    </recommendedName>
</protein>
<dbReference type="AlphaFoldDB" id="A0A369CEI0"/>
<dbReference type="NCBIfam" id="NF002490">
    <property type="entry name" value="PRK01777.1"/>
    <property type="match status" value="1"/>
</dbReference>
<accession>A0A369CEI0</accession>
<evidence type="ECO:0000313" key="3">
    <source>
        <dbReference type="EMBL" id="RCX31981.1"/>
    </source>
</evidence>
<dbReference type="SUPFAM" id="SSF54285">
    <property type="entry name" value="MoaD/ThiS"/>
    <property type="match status" value="1"/>
</dbReference>
<organism evidence="3 4">
    <name type="scientific">Thioalbus denitrificans</name>
    <dbReference type="NCBI Taxonomy" id="547122"/>
    <lineage>
        <taxon>Bacteria</taxon>
        <taxon>Pseudomonadati</taxon>
        <taxon>Pseudomonadota</taxon>
        <taxon>Gammaproteobacteria</taxon>
        <taxon>Chromatiales</taxon>
        <taxon>Ectothiorhodospiraceae</taxon>
        <taxon>Thioalbus</taxon>
    </lineage>
</organism>
<dbReference type="PANTHER" id="PTHR37483:SF1">
    <property type="entry name" value="UPF0125 PROTEIN RATB"/>
    <property type="match status" value="1"/>
</dbReference>
<dbReference type="RefSeq" id="WP_114278809.1">
    <property type="nucleotide sequence ID" value="NZ_QPJY01000002.1"/>
</dbReference>
<dbReference type="Gene3D" id="3.10.20.280">
    <property type="entry name" value="RnfH-like"/>
    <property type="match status" value="1"/>
</dbReference>
<comment type="similarity">
    <text evidence="1 2">Belongs to the UPF0125 (RnfH) family.</text>
</comment>
<gene>
    <name evidence="3" type="ORF">DFQ59_102331</name>
</gene>
<dbReference type="InterPro" id="IPR005346">
    <property type="entry name" value="RnfH"/>
</dbReference>
<dbReference type="InterPro" id="IPR037021">
    <property type="entry name" value="RnfH_sf"/>
</dbReference>
<comment type="caution">
    <text evidence="3">The sequence shown here is derived from an EMBL/GenBank/DDBJ whole genome shotgun (WGS) entry which is preliminary data.</text>
</comment>
<sequence length="88" mass="9723">MNIGVAYAAAGRQVWLKVELPEGSTVRDAIERSGLLEQFPDIDLDRQKVGIFGRVARLDAPLEDGVRVEIYRPITADPELAERSGDDD</sequence>
<dbReference type="Pfam" id="PF03658">
    <property type="entry name" value="Ub-RnfH"/>
    <property type="match status" value="1"/>
</dbReference>
<dbReference type="PANTHER" id="PTHR37483">
    <property type="entry name" value="UPF0125 PROTEIN RATB"/>
    <property type="match status" value="1"/>
</dbReference>
<evidence type="ECO:0000256" key="2">
    <source>
        <dbReference type="HAMAP-Rule" id="MF_00460"/>
    </source>
</evidence>
<evidence type="ECO:0000256" key="1">
    <source>
        <dbReference type="ARBA" id="ARBA00010645"/>
    </source>
</evidence>
<dbReference type="EMBL" id="QPJY01000002">
    <property type="protein sequence ID" value="RCX31981.1"/>
    <property type="molecule type" value="Genomic_DNA"/>
</dbReference>
<evidence type="ECO:0000313" key="4">
    <source>
        <dbReference type="Proteomes" id="UP000252707"/>
    </source>
</evidence>
<dbReference type="HAMAP" id="MF_00460">
    <property type="entry name" value="UPF0125_RnfH"/>
    <property type="match status" value="1"/>
</dbReference>
<dbReference type="InterPro" id="IPR016155">
    <property type="entry name" value="Mopterin_synth/thiamin_S_b"/>
</dbReference>
<dbReference type="OrthoDB" id="9796575at2"/>
<keyword evidence="4" id="KW-1185">Reference proteome</keyword>
<proteinExistence type="inferred from homology"/>
<reference evidence="3 4" key="1">
    <citation type="submission" date="2018-07" db="EMBL/GenBank/DDBJ databases">
        <title>Genomic Encyclopedia of Type Strains, Phase IV (KMG-IV): sequencing the most valuable type-strain genomes for metagenomic binning, comparative biology and taxonomic classification.</title>
        <authorList>
            <person name="Goeker M."/>
        </authorList>
    </citation>
    <scope>NUCLEOTIDE SEQUENCE [LARGE SCALE GENOMIC DNA]</scope>
    <source>
        <strain evidence="3 4">DSM 26407</strain>
    </source>
</reference>
<name>A0A369CEI0_9GAMM</name>
<dbReference type="Proteomes" id="UP000252707">
    <property type="component" value="Unassembled WGS sequence"/>
</dbReference>